<dbReference type="OrthoDB" id="1744869at2759"/>
<gene>
    <name evidence="2" type="ORF">SBOR_3776</name>
</gene>
<evidence type="ECO:0000313" key="3">
    <source>
        <dbReference type="Proteomes" id="UP000019487"/>
    </source>
</evidence>
<dbReference type="EMBL" id="AYSA01000163">
    <property type="protein sequence ID" value="ESZ95834.1"/>
    <property type="molecule type" value="Genomic_DNA"/>
</dbReference>
<keyword evidence="3" id="KW-1185">Reference proteome</keyword>
<feature type="compositionally biased region" description="Basic and acidic residues" evidence="1">
    <location>
        <begin position="106"/>
        <end position="121"/>
    </location>
</feature>
<dbReference type="STRING" id="1432307.W9CMH9"/>
<organism evidence="2 3">
    <name type="scientific">Sclerotinia borealis (strain F-4128)</name>
    <dbReference type="NCBI Taxonomy" id="1432307"/>
    <lineage>
        <taxon>Eukaryota</taxon>
        <taxon>Fungi</taxon>
        <taxon>Dikarya</taxon>
        <taxon>Ascomycota</taxon>
        <taxon>Pezizomycotina</taxon>
        <taxon>Leotiomycetes</taxon>
        <taxon>Helotiales</taxon>
        <taxon>Sclerotiniaceae</taxon>
        <taxon>Sclerotinia</taxon>
    </lineage>
</organism>
<evidence type="ECO:0000313" key="2">
    <source>
        <dbReference type="EMBL" id="ESZ95834.1"/>
    </source>
</evidence>
<feature type="compositionally biased region" description="Basic residues" evidence="1">
    <location>
        <begin position="711"/>
        <end position="720"/>
    </location>
</feature>
<evidence type="ECO:0000256" key="1">
    <source>
        <dbReference type="SAM" id="MobiDB-lite"/>
    </source>
</evidence>
<dbReference type="Proteomes" id="UP000019487">
    <property type="component" value="Unassembled WGS sequence"/>
</dbReference>
<feature type="region of interest" description="Disordered" evidence="1">
    <location>
        <begin position="675"/>
        <end position="737"/>
    </location>
</feature>
<sequence>MISSRVIHNVSRCSGRQIIARRVFSKTARAGDVKDEDHGSEFQLSRVASTRRAIVRLVVAPQYNPTIDGDTVLGNFINDMKSDLQGPRAKPRKKSSTRDSNQSTTKPKDDKPINESKDNHALRCPRQFSITTPDPKRTTKEQVLHLISTRARMSQSQYVKDFSISSAEEAIVILATPAFAKWLENDDDFIKHVLERLTHFHKDKKPNYVVVIGAVVDGLAPSPDSIPIAERAGPLEGFSFLHGLRSQVLSPRNVWETASFKNNTTNPEKLSHLIFSGKSHQQVGELSSATTISLPLANTLFVNGKHSTLQIDQWTRRYKGAYKSLKSEQKQFQHVKAFRYESTMIPPIFVPAVPLTLPRPIASGLGNIIRQLSFGSEDVDNRPASSELETQVTRYMKFIEQQTTVGVWALIYRKELLNPNLKDTTLEMTEHLESTWGNDDENLRFVGTQLALGAILCRVVSGGGGWGSKQGLLSLDPQLTHEDIASARFDHSPHSIEEGQDSTLGNLARRGDHIQFFTINPNKLKDYESPMDDLTSTEISGVDSSVSDDRLAVKKYITQEPAMTGLSFREASVLSWSKRATFGVVPSTIDKLPKSDINDGSSNAHDLEPPFLTFRKGEFGAVSESGIFLHSSHQKRVNDLAYEHINTKIDMPYSYLYRDQAGTLPQETQEYLTKSALRSKTDSERLRKVEERRKKTLSKDNSTQEDTSLITKKRVGHTRWPKYSPESEKKSPIRKVNVGTLEKEKRFSYPVEKQGMRFMSSKEEEG</sequence>
<dbReference type="HOGENOM" id="CLU_335856_0_0_1"/>
<name>W9CMH9_SCLBF</name>
<reference evidence="2 3" key="1">
    <citation type="journal article" date="2014" name="Genome Announc.">
        <title>Draft genome sequence of Sclerotinia borealis, a psychrophilic plant pathogenic fungus.</title>
        <authorList>
            <person name="Mardanov A.V."/>
            <person name="Beletsky A.V."/>
            <person name="Kadnikov V.V."/>
            <person name="Ignatov A.N."/>
            <person name="Ravin N.V."/>
        </authorList>
    </citation>
    <scope>NUCLEOTIDE SEQUENCE [LARGE SCALE GENOMIC DNA]</scope>
    <source>
        <strain evidence="3">F-4157</strain>
    </source>
</reference>
<proteinExistence type="predicted"/>
<comment type="caution">
    <text evidence="2">The sequence shown here is derived from an EMBL/GenBank/DDBJ whole genome shotgun (WGS) entry which is preliminary data.</text>
</comment>
<feature type="compositionally biased region" description="Polar residues" evidence="1">
    <location>
        <begin position="699"/>
        <end position="710"/>
    </location>
</feature>
<protein>
    <submittedName>
        <fullName evidence="2">Uncharacterized protein</fullName>
    </submittedName>
</protein>
<dbReference type="AlphaFoldDB" id="W9CMH9"/>
<feature type="region of interest" description="Disordered" evidence="1">
    <location>
        <begin position="78"/>
        <end position="139"/>
    </location>
</feature>
<accession>W9CMH9</accession>
<feature type="compositionally biased region" description="Basic and acidic residues" evidence="1">
    <location>
        <begin position="679"/>
        <end position="693"/>
    </location>
</feature>